<gene>
    <name evidence="2" type="ORF">THAOC_32582</name>
</gene>
<proteinExistence type="predicted"/>
<dbReference type="AlphaFoldDB" id="K0R6V8"/>
<dbReference type="SUPFAM" id="SSF81901">
    <property type="entry name" value="HCP-like"/>
    <property type="match status" value="1"/>
</dbReference>
<evidence type="ECO:0000313" key="2">
    <source>
        <dbReference type="EMBL" id="EJK48605.1"/>
    </source>
</evidence>
<feature type="non-terminal residue" evidence="2">
    <location>
        <position position="1"/>
    </location>
</feature>
<name>K0R6V8_THAOC</name>
<accession>K0R6V8</accession>
<dbReference type="Gene3D" id="1.25.40.10">
    <property type="entry name" value="Tetratricopeptide repeat domain"/>
    <property type="match status" value="1"/>
</dbReference>
<keyword evidence="3" id="KW-1185">Reference proteome</keyword>
<dbReference type="Proteomes" id="UP000266841">
    <property type="component" value="Unassembled WGS sequence"/>
</dbReference>
<reference evidence="2 3" key="1">
    <citation type="journal article" date="2012" name="Genome Biol.">
        <title>Genome and low-iron response of an oceanic diatom adapted to chronic iron limitation.</title>
        <authorList>
            <person name="Lommer M."/>
            <person name="Specht M."/>
            <person name="Roy A.S."/>
            <person name="Kraemer L."/>
            <person name="Andreson R."/>
            <person name="Gutowska M.A."/>
            <person name="Wolf J."/>
            <person name="Bergner S.V."/>
            <person name="Schilhabel M.B."/>
            <person name="Klostermeier U.C."/>
            <person name="Beiko R.G."/>
            <person name="Rosenstiel P."/>
            <person name="Hippler M."/>
            <person name="Laroche J."/>
        </authorList>
    </citation>
    <scope>NUCLEOTIDE SEQUENCE [LARGE SCALE GENOMIC DNA]</scope>
    <source>
        <strain evidence="2 3">CCMP1005</strain>
    </source>
</reference>
<dbReference type="InterPro" id="IPR011990">
    <property type="entry name" value="TPR-like_helical_dom_sf"/>
</dbReference>
<dbReference type="EMBL" id="AGNL01045632">
    <property type="protein sequence ID" value="EJK48605.1"/>
    <property type="molecule type" value="Genomic_DNA"/>
</dbReference>
<dbReference type="PANTHER" id="PTHR46430">
    <property type="entry name" value="PROTEIN SKT5-RELATED"/>
    <property type="match status" value="1"/>
</dbReference>
<organism evidence="2 3">
    <name type="scientific">Thalassiosira oceanica</name>
    <name type="common">Marine diatom</name>
    <dbReference type="NCBI Taxonomy" id="159749"/>
    <lineage>
        <taxon>Eukaryota</taxon>
        <taxon>Sar</taxon>
        <taxon>Stramenopiles</taxon>
        <taxon>Ochrophyta</taxon>
        <taxon>Bacillariophyta</taxon>
        <taxon>Coscinodiscophyceae</taxon>
        <taxon>Thalassiosirophycidae</taxon>
        <taxon>Thalassiosirales</taxon>
        <taxon>Thalassiosiraceae</taxon>
        <taxon>Thalassiosira</taxon>
    </lineage>
</organism>
<dbReference type="eggNOG" id="KOG1550">
    <property type="taxonomic scope" value="Eukaryota"/>
</dbReference>
<comment type="caution">
    <text evidence="2">The sequence shown here is derived from an EMBL/GenBank/DDBJ whole genome shotgun (WGS) entry which is preliminary data.</text>
</comment>
<evidence type="ECO:0000313" key="3">
    <source>
        <dbReference type="Proteomes" id="UP000266841"/>
    </source>
</evidence>
<dbReference type="InterPro" id="IPR006597">
    <property type="entry name" value="Sel1-like"/>
</dbReference>
<dbReference type="SMART" id="SM00671">
    <property type="entry name" value="SEL1"/>
    <property type="match status" value="3"/>
</dbReference>
<sequence>MAMRSPWPLEGLSVACRVRSGPVDLYRELFLSASRASKRQAGDADTVLRLVLDRWPDQAPPTQSEGGEGVGGAVDATRAASEGLRLEAPSPGASSGAVTVPCRVGVERARAAWRVVHNDFLTSQLASSGRRTSFVGPRDDDLRRVRTYSTRGRIQRGTASPQAEHQEMRRMRRGWQSAAADEEGLREVGGGRVTHLTDDQSLAMIQKRVAVGDPMAIYTIGRAYDDGRYGLEKDVTRAIELYERAAELGIKDAHYCLGCTYDEGTDVERDAAKAIQHYEAAAMCGYVDARHNLGCEEADTGNHDLALQHFLIAAKMGREDSLNKVRCAFMLGIATKDDYAEALRGYQSAIEEMKSREREQVVALQQFASWLGQKP</sequence>
<dbReference type="Pfam" id="PF08238">
    <property type="entry name" value="Sel1"/>
    <property type="match status" value="3"/>
</dbReference>
<dbReference type="OrthoDB" id="40126at2759"/>
<dbReference type="InterPro" id="IPR051726">
    <property type="entry name" value="Chitin_Synth_Reg"/>
</dbReference>
<keyword evidence="1" id="KW-0677">Repeat</keyword>
<protein>
    <submittedName>
        <fullName evidence="2">Uncharacterized protein</fullName>
    </submittedName>
</protein>
<evidence type="ECO:0000256" key="1">
    <source>
        <dbReference type="ARBA" id="ARBA00022737"/>
    </source>
</evidence>